<evidence type="ECO:0000313" key="5">
    <source>
        <dbReference type="EnsemblFungi" id="MAPG_07600T0"/>
    </source>
</evidence>
<dbReference type="OrthoDB" id="3438983at2759"/>
<sequence length="389" mass="43646">MAPTTRSVSVRLNGRAMQHVPSSVHAPLNKDHRITKPNATPKPFFTPGNRDSVTPHSSSSSSSTSPENKPEDDDELEEGEIREYGKSSRSSETTLSPRRSPLWDAIHAWEALRASQQSSSSSSSRSSYRQRWDFEVVDRSRCLPGIVFETAYHTAMASSAGASADNLTETTRGYVYTKYRKFVILEKHATHIQALPIYTHNGTGLDRKRQFEHEFVCVRDRDCPADKHEPEEGVHGTLFGIREPGFKATFIGGRAVLKLTEMVSFSIHASGGLVARVEGRLEDDSLRKLACLVHSVRAKRLEDVFLQGGGGEQTQRPREEVVSKLARENHCLKTNMILVEANHKTAVMQEQRENERLKRRIEQLEAEVAKLRGQTTEGNLSPKWAKLDF</sequence>
<feature type="domain" description="DUF6590" evidence="3">
    <location>
        <begin position="144"/>
        <end position="232"/>
    </location>
</feature>
<dbReference type="AlphaFoldDB" id="A0A0C4E539"/>
<feature type="compositionally biased region" description="Polar residues" evidence="2">
    <location>
        <begin position="1"/>
        <end position="10"/>
    </location>
</feature>
<dbReference type="InterPro" id="IPR046497">
    <property type="entry name" value="DUF6590"/>
</dbReference>
<organism evidence="5 6">
    <name type="scientific">Magnaporthiopsis poae (strain ATCC 64411 / 73-15)</name>
    <name type="common">Kentucky bluegrass fungus</name>
    <name type="synonym">Magnaporthe poae</name>
    <dbReference type="NCBI Taxonomy" id="644358"/>
    <lineage>
        <taxon>Eukaryota</taxon>
        <taxon>Fungi</taxon>
        <taxon>Dikarya</taxon>
        <taxon>Ascomycota</taxon>
        <taxon>Pezizomycotina</taxon>
        <taxon>Sordariomycetes</taxon>
        <taxon>Sordariomycetidae</taxon>
        <taxon>Magnaporthales</taxon>
        <taxon>Magnaporthaceae</taxon>
        <taxon>Magnaporthiopsis</taxon>
    </lineage>
</organism>
<evidence type="ECO:0000256" key="2">
    <source>
        <dbReference type="SAM" id="MobiDB-lite"/>
    </source>
</evidence>
<dbReference type="EMBL" id="ADBL01001842">
    <property type="status" value="NOT_ANNOTATED_CDS"/>
    <property type="molecule type" value="Genomic_DNA"/>
</dbReference>
<evidence type="ECO:0000313" key="4">
    <source>
        <dbReference type="EMBL" id="KLU88615.1"/>
    </source>
</evidence>
<proteinExistence type="predicted"/>
<reference evidence="5" key="5">
    <citation type="submission" date="2015-06" db="UniProtKB">
        <authorList>
            <consortium name="EnsemblFungi"/>
        </authorList>
    </citation>
    <scope>IDENTIFICATION</scope>
    <source>
        <strain evidence="5">ATCC 64411</strain>
    </source>
</reference>
<evidence type="ECO:0000259" key="3">
    <source>
        <dbReference type="Pfam" id="PF20233"/>
    </source>
</evidence>
<dbReference type="EMBL" id="GL876971">
    <property type="protein sequence ID" value="KLU88615.1"/>
    <property type="molecule type" value="Genomic_DNA"/>
</dbReference>
<reference evidence="5" key="4">
    <citation type="journal article" date="2015" name="G3 (Bethesda)">
        <title>Genome sequences of three phytopathogenic species of the Magnaporthaceae family of fungi.</title>
        <authorList>
            <person name="Okagaki L.H."/>
            <person name="Nunes C.C."/>
            <person name="Sailsbery J."/>
            <person name="Clay B."/>
            <person name="Brown D."/>
            <person name="John T."/>
            <person name="Oh Y."/>
            <person name="Young N."/>
            <person name="Fitzgerald M."/>
            <person name="Haas B.J."/>
            <person name="Zeng Q."/>
            <person name="Young S."/>
            <person name="Adiconis X."/>
            <person name="Fan L."/>
            <person name="Levin J.Z."/>
            <person name="Mitchell T.K."/>
            <person name="Okubara P.A."/>
            <person name="Farman M.L."/>
            <person name="Kohn L.M."/>
            <person name="Birren B."/>
            <person name="Ma L.-J."/>
            <person name="Dean R.A."/>
        </authorList>
    </citation>
    <scope>NUCLEOTIDE SEQUENCE</scope>
    <source>
        <strain evidence="5">ATCC 64411 / 73-15</strain>
    </source>
</reference>
<dbReference type="eggNOG" id="ENOG502T1JE">
    <property type="taxonomic scope" value="Eukaryota"/>
</dbReference>
<accession>A0A0C4E539</accession>
<evidence type="ECO:0000313" key="6">
    <source>
        <dbReference type="Proteomes" id="UP000011715"/>
    </source>
</evidence>
<reference evidence="4" key="2">
    <citation type="submission" date="2010-05" db="EMBL/GenBank/DDBJ databases">
        <title>The Genome Sequence of Magnaporthe poae strain ATCC 64411.</title>
        <authorList>
            <consortium name="The Broad Institute Genome Sequencing Platform"/>
            <consortium name="Broad Institute Genome Sequencing Center for Infectious Disease"/>
            <person name="Ma L.-J."/>
            <person name="Dead R."/>
            <person name="Young S."/>
            <person name="Zeng Q."/>
            <person name="Koehrsen M."/>
            <person name="Alvarado L."/>
            <person name="Berlin A."/>
            <person name="Chapman S.B."/>
            <person name="Chen Z."/>
            <person name="Freedman E."/>
            <person name="Gellesch M."/>
            <person name="Goldberg J."/>
            <person name="Griggs A."/>
            <person name="Gujja S."/>
            <person name="Heilman E.R."/>
            <person name="Heiman D."/>
            <person name="Hepburn T."/>
            <person name="Howarth C."/>
            <person name="Jen D."/>
            <person name="Larson L."/>
            <person name="Mehta T."/>
            <person name="Neiman D."/>
            <person name="Pearson M."/>
            <person name="Roberts A."/>
            <person name="Saif S."/>
            <person name="Shea T."/>
            <person name="Shenoy N."/>
            <person name="Sisk P."/>
            <person name="Stolte C."/>
            <person name="Sykes S."/>
            <person name="Walk T."/>
            <person name="White J."/>
            <person name="Yandava C."/>
            <person name="Haas B."/>
            <person name="Nusbaum C."/>
            <person name="Birren B."/>
        </authorList>
    </citation>
    <scope>NUCLEOTIDE SEQUENCE</scope>
    <source>
        <strain evidence="4">ATCC 64411</strain>
    </source>
</reference>
<feature type="region of interest" description="Disordered" evidence="2">
    <location>
        <begin position="1"/>
        <end position="98"/>
    </location>
</feature>
<name>A0A0C4E539_MAGP6</name>
<gene>
    <name evidence="4" type="ORF">MAPG_07600</name>
</gene>
<keyword evidence="6" id="KW-1185">Reference proteome</keyword>
<dbReference type="Proteomes" id="UP000011715">
    <property type="component" value="Unassembled WGS sequence"/>
</dbReference>
<reference evidence="4" key="3">
    <citation type="submission" date="2011-03" db="EMBL/GenBank/DDBJ databases">
        <title>Annotation of Magnaporthe poae ATCC 64411.</title>
        <authorList>
            <person name="Ma L.-J."/>
            <person name="Dead R."/>
            <person name="Young S.K."/>
            <person name="Zeng Q."/>
            <person name="Gargeya S."/>
            <person name="Fitzgerald M."/>
            <person name="Haas B."/>
            <person name="Abouelleil A."/>
            <person name="Alvarado L."/>
            <person name="Arachchi H.M."/>
            <person name="Berlin A."/>
            <person name="Brown A."/>
            <person name="Chapman S.B."/>
            <person name="Chen Z."/>
            <person name="Dunbar C."/>
            <person name="Freedman E."/>
            <person name="Gearin G."/>
            <person name="Gellesch M."/>
            <person name="Goldberg J."/>
            <person name="Griggs A."/>
            <person name="Gujja S."/>
            <person name="Heiman D."/>
            <person name="Howarth C."/>
            <person name="Larson L."/>
            <person name="Lui A."/>
            <person name="MacDonald P.J.P."/>
            <person name="Mehta T."/>
            <person name="Montmayeur A."/>
            <person name="Murphy C."/>
            <person name="Neiman D."/>
            <person name="Pearson M."/>
            <person name="Priest M."/>
            <person name="Roberts A."/>
            <person name="Saif S."/>
            <person name="Shea T."/>
            <person name="Shenoy N."/>
            <person name="Sisk P."/>
            <person name="Stolte C."/>
            <person name="Sykes S."/>
            <person name="Yandava C."/>
            <person name="Wortman J."/>
            <person name="Nusbaum C."/>
            <person name="Birren B."/>
        </authorList>
    </citation>
    <scope>NUCLEOTIDE SEQUENCE</scope>
    <source>
        <strain evidence="4">ATCC 64411</strain>
    </source>
</reference>
<keyword evidence="1" id="KW-0175">Coiled coil</keyword>
<dbReference type="VEuPathDB" id="FungiDB:MAPG_07600"/>
<evidence type="ECO:0000256" key="1">
    <source>
        <dbReference type="SAM" id="Coils"/>
    </source>
</evidence>
<feature type="compositionally biased region" description="Polar residues" evidence="2">
    <location>
        <begin position="87"/>
        <end position="97"/>
    </location>
</feature>
<dbReference type="EnsemblFungi" id="MAPG_07600T0">
    <property type="protein sequence ID" value="MAPG_07600T0"/>
    <property type="gene ID" value="MAPG_07600"/>
</dbReference>
<feature type="coiled-coil region" evidence="1">
    <location>
        <begin position="340"/>
        <end position="374"/>
    </location>
</feature>
<dbReference type="Pfam" id="PF20233">
    <property type="entry name" value="DUF6590"/>
    <property type="match status" value="1"/>
</dbReference>
<protein>
    <recommendedName>
        <fullName evidence="3">DUF6590 domain-containing protein</fullName>
    </recommendedName>
</protein>
<reference evidence="6" key="1">
    <citation type="submission" date="2010-05" db="EMBL/GenBank/DDBJ databases">
        <title>The genome sequence of Magnaporthe poae strain ATCC 64411.</title>
        <authorList>
            <person name="Ma L.-J."/>
            <person name="Dead R."/>
            <person name="Young S."/>
            <person name="Zeng Q."/>
            <person name="Koehrsen M."/>
            <person name="Alvarado L."/>
            <person name="Berlin A."/>
            <person name="Chapman S.B."/>
            <person name="Chen Z."/>
            <person name="Freedman E."/>
            <person name="Gellesch M."/>
            <person name="Goldberg J."/>
            <person name="Griggs A."/>
            <person name="Gujja S."/>
            <person name="Heilman E.R."/>
            <person name="Heiman D."/>
            <person name="Hepburn T."/>
            <person name="Howarth C."/>
            <person name="Jen D."/>
            <person name="Larson L."/>
            <person name="Mehta T."/>
            <person name="Neiman D."/>
            <person name="Pearson M."/>
            <person name="Roberts A."/>
            <person name="Saif S."/>
            <person name="Shea T."/>
            <person name="Shenoy N."/>
            <person name="Sisk P."/>
            <person name="Stolte C."/>
            <person name="Sykes S."/>
            <person name="Walk T."/>
            <person name="White J."/>
            <person name="Yandava C."/>
            <person name="Haas B."/>
            <person name="Nusbaum C."/>
            <person name="Birren B."/>
        </authorList>
    </citation>
    <scope>NUCLEOTIDE SEQUENCE [LARGE SCALE GENOMIC DNA]</scope>
    <source>
        <strain evidence="6">ATCC 64411 / 73-15</strain>
    </source>
</reference>